<dbReference type="AlphaFoldDB" id="A0A0C9XDB1"/>
<proteinExistence type="predicted"/>
<reference evidence="3" key="2">
    <citation type="submission" date="2015-01" db="EMBL/GenBank/DDBJ databases">
        <title>Evolutionary Origins and Diversification of the Mycorrhizal Mutualists.</title>
        <authorList>
            <consortium name="DOE Joint Genome Institute"/>
            <consortium name="Mycorrhizal Genomics Consortium"/>
            <person name="Kohler A."/>
            <person name="Kuo A."/>
            <person name="Nagy L.G."/>
            <person name="Floudas D."/>
            <person name="Copeland A."/>
            <person name="Barry K.W."/>
            <person name="Cichocki N."/>
            <person name="Veneault-Fourrey C."/>
            <person name="LaButti K."/>
            <person name="Lindquist E.A."/>
            <person name="Lipzen A."/>
            <person name="Lundell T."/>
            <person name="Morin E."/>
            <person name="Murat C."/>
            <person name="Riley R."/>
            <person name="Ohm R."/>
            <person name="Sun H."/>
            <person name="Tunlid A."/>
            <person name="Henrissat B."/>
            <person name="Grigoriev I.V."/>
            <person name="Hibbett D.S."/>
            <person name="Martin F."/>
        </authorList>
    </citation>
    <scope>NUCLEOTIDE SEQUENCE [LARGE SCALE GENOMIC DNA]</scope>
    <source>
        <strain evidence="3">LaAM-08-1</strain>
    </source>
</reference>
<dbReference type="EMBL" id="KN838804">
    <property type="protein sequence ID" value="KIJ94207.1"/>
    <property type="molecule type" value="Genomic_DNA"/>
</dbReference>
<keyword evidence="3" id="KW-1185">Reference proteome</keyword>
<dbReference type="STRING" id="1095629.A0A0C9XDB1"/>
<name>A0A0C9XDB1_9AGAR</name>
<organism evidence="2 3">
    <name type="scientific">Laccaria amethystina LaAM-08-1</name>
    <dbReference type="NCBI Taxonomy" id="1095629"/>
    <lineage>
        <taxon>Eukaryota</taxon>
        <taxon>Fungi</taxon>
        <taxon>Dikarya</taxon>
        <taxon>Basidiomycota</taxon>
        <taxon>Agaricomycotina</taxon>
        <taxon>Agaricomycetes</taxon>
        <taxon>Agaricomycetidae</taxon>
        <taxon>Agaricales</taxon>
        <taxon>Agaricineae</taxon>
        <taxon>Hydnangiaceae</taxon>
        <taxon>Laccaria</taxon>
    </lineage>
</organism>
<dbReference type="Proteomes" id="UP000054477">
    <property type="component" value="Unassembled WGS sequence"/>
</dbReference>
<dbReference type="InterPro" id="IPR003615">
    <property type="entry name" value="HNH_nuc"/>
</dbReference>
<evidence type="ECO:0000259" key="1">
    <source>
        <dbReference type="Pfam" id="PF13391"/>
    </source>
</evidence>
<evidence type="ECO:0000313" key="2">
    <source>
        <dbReference type="EMBL" id="KIJ94207.1"/>
    </source>
</evidence>
<evidence type="ECO:0000313" key="3">
    <source>
        <dbReference type="Proteomes" id="UP000054477"/>
    </source>
</evidence>
<dbReference type="OrthoDB" id="2142759at2759"/>
<reference evidence="2 3" key="1">
    <citation type="submission" date="2014-04" db="EMBL/GenBank/DDBJ databases">
        <authorList>
            <consortium name="DOE Joint Genome Institute"/>
            <person name="Kuo A."/>
            <person name="Kohler A."/>
            <person name="Nagy L.G."/>
            <person name="Floudas D."/>
            <person name="Copeland A."/>
            <person name="Barry K.W."/>
            <person name="Cichocki N."/>
            <person name="Veneault-Fourrey C."/>
            <person name="LaButti K."/>
            <person name="Lindquist E.A."/>
            <person name="Lipzen A."/>
            <person name="Lundell T."/>
            <person name="Morin E."/>
            <person name="Murat C."/>
            <person name="Sun H."/>
            <person name="Tunlid A."/>
            <person name="Henrissat B."/>
            <person name="Grigoriev I.V."/>
            <person name="Hibbett D.S."/>
            <person name="Martin F."/>
            <person name="Nordberg H.P."/>
            <person name="Cantor M.N."/>
            <person name="Hua S.X."/>
        </authorList>
    </citation>
    <scope>NUCLEOTIDE SEQUENCE [LARGE SCALE GENOMIC DNA]</scope>
    <source>
        <strain evidence="2 3">LaAM-08-1</strain>
    </source>
</reference>
<feature type="domain" description="HNH nuclease" evidence="1">
    <location>
        <begin position="154"/>
        <end position="242"/>
    </location>
</feature>
<dbReference type="Pfam" id="PF13391">
    <property type="entry name" value="HNH_2"/>
    <property type="match status" value="1"/>
</dbReference>
<accession>A0A0C9XDB1</accession>
<dbReference type="HOGENOM" id="CLU_055165_0_0_1"/>
<gene>
    <name evidence="2" type="ORF">K443DRAFT_683938</name>
</gene>
<protein>
    <recommendedName>
        <fullName evidence="1">HNH nuclease domain-containing protein</fullName>
    </recommendedName>
</protein>
<sequence length="343" mass="39507">MPLPHWDETLTCETATLPTKSPTKSPMMSQRNVTLEDFDGNVISGFWQYENATVSWTHFYAWLRRIIQTDGSWTIFELDETMPGRRGPKKTESDLGRELVKPGRYIILKEDGSPISVGLTQEKYRRRPLTVLNTPERVPTNGYRERTRDRDKKCLITDLESTWTRLRAAHIFPRTHLSEWLQEGFNDRITDPGGAPLLQAQVDQLDASRPIKSESKIDSIQNVFLLRADLHECWVNYEFGVNPDDGYRITAFVRGLSDIHGSFLHIEHISDPHIRPLDILFRDHFFQCVLKNVKGATGEPTWDYEDGGFDLSRQDIWGGAEGKERLEVELSNRLFGYQTQAVV</sequence>